<reference evidence="1 2" key="1">
    <citation type="submission" date="2019-09" db="EMBL/GenBank/DDBJ databases">
        <title>Bird 10,000 Genomes (B10K) Project - Family phase.</title>
        <authorList>
            <person name="Zhang G."/>
        </authorList>
    </citation>
    <scope>NUCLEOTIDE SEQUENCE [LARGE SCALE GENOMIC DNA]</scope>
    <source>
        <strain evidence="1">B10K-DU-029-46</strain>
    </source>
</reference>
<organism evidence="1 2">
    <name type="scientific">Turnix velox</name>
    <name type="common">Little buttonquail</name>
    <dbReference type="NCBI Taxonomy" id="2529409"/>
    <lineage>
        <taxon>Eukaryota</taxon>
        <taxon>Metazoa</taxon>
        <taxon>Chordata</taxon>
        <taxon>Craniata</taxon>
        <taxon>Vertebrata</taxon>
        <taxon>Euteleostomi</taxon>
        <taxon>Archelosauria</taxon>
        <taxon>Archosauria</taxon>
        <taxon>Dinosauria</taxon>
        <taxon>Saurischia</taxon>
        <taxon>Theropoda</taxon>
        <taxon>Coelurosauria</taxon>
        <taxon>Aves</taxon>
        <taxon>Neognathae</taxon>
        <taxon>Neoaves</taxon>
        <taxon>Charadriiformes</taxon>
        <taxon>Turnicidae</taxon>
        <taxon>Turnix</taxon>
    </lineage>
</organism>
<sequence>SLLVTSGPPDSSIQVWKVSPEDSDVIKPLSVISPEDNLGQAWAKIATTSTRASCVLHGTRLDSVHLTEVESMKNIYRAASRNHEDLSGLTFLDSNNLLLCSTKGHLSMGDIRSPLEVISIPS</sequence>
<dbReference type="Proteomes" id="UP000582182">
    <property type="component" value="Unassembled WGS sequence"/>
</dbReference>
<accession>A0A7L3LI96</accession>
<proteinExistence type="predicted"/>
<name>A0A7L3LI96_9CHAR</name>
<dbReference type="InterPro" id="IPR042795">
    <property type="entry name" value="Wdr73"/>
</dbReference>
<keyword evidence="2" id="KW-1185">Reference proteome</keyword>
<comment type="caution">
    <text evidence="1">The sequence shown here is derived from an EMBL/GenBank/DDBJ whole genome shotgun (WGS) entry which is preliminary data.</text>
</comment>
<dbReference type="GO" id="GO:0031122">
    <property type="term" value="P:cytoplasmic microtubule organization"/>
    <property type="evidence" value="ECO:0007669"/>
    <property type="project" value="TreeGrafter"/>
</dbReference>
<dbReference type="OrthoDB" id="9822052at2759"/>
<feature type="non-terminal residue" evidence="1">
    <location>
        <position position="1"/>
    </location>
</feature>
<feature type="non-terminal residue" evidence="1">
    <location>
        <position position="122"/>
    </location>
</feature>
<dbReference type="GO" id="GO:0005829">
    <property type="term" value="C:cytosol"/>
    <property type="evidence" value="ECO:0007669"/>
    <property type="project" value="TreeGrafter"/>
</dbReference>
<dbReference type="PANTHER" id="PTHR46947:SF1">
    <property type="entry name" value="WD REPEAT-CONTAINING PROTEIN 73"/>
    <property type="match status" value="1"/>
</dbReference>
<gene>
    <name evidence="1" type="primary">Wdr73</name>
    <name evidence="1" type="ORF">TURVEL_R09041</name>
</gene>
<dbReference type="EMBL" id="VZTY01019119">
    <property type="protein sequence ID" value="NXU53895.1"/>
    <property type="molecule type" value="Genomic_DNA"/>
</dbReference>
<dbReference type="PANTHER" id="PTHR46947">
    <property type="entry name" value="WD REPEAT-CONTAINING PROTEIN 73"/>
    <property type="match status" value="1"/>
</dbReference>
<dbReference type="AlphaFoldDB" id="A0A7L3LI96"/>
<evidence type="ECO:0000313" key="2">
    <source>
        <dbReference type="Proteomes" id="UP000582182"/>
    </source>
</evidence>
<dbReference type="GO" id="GO:0000922">
    <property type="term" value="C:spindle pole"/>
    <property type="evidence" value="ECO:0007669"/>
    <property type="project" value="TreeGrafter"/>
</dbReference>
<protein>
    <submittedName>
        <fullName evidence="1">WDR73 protein</fullName>
    </submittedName>
</protein>
<evidence type="ECO:0000313" key="1">
    <source>
        <dbReference type="EMBL" id="NXU53895.1"/>
    </source>
</evidence>